<dbReference type="GO" id="GO:0005524">
    <property type="term" value="F:ATP binding"/>
    <property type="evidence" value="ECO:0007669"/>
    <property type="project" value="InterPro"/>
</dbReference>
<dbReference type="InterPro" id="IPR031327">
    <property type="entry name" value="MCM"/>
</dbReference>
<dbReference type="InterPro" id="IPR027417">
    <property type="entry name" value="P-loop_NTPase"/>
</dbReference>
<dbReference type="PANTHER" id="PTHR11630">
    <property type="entry name" value="DNA REPLICATION LICENSING FACTOR MCM FAMILY MEMBER"/>
    <property type="match status" value="1"/>
</dbReference>
<dbReference type="AlphaFoldDB" id="A0A197KEL7"/>
<evidence type="ECO:0000256" key="3">
    <source>
        <dbReference type="SAM" id="MobiDB-lite"/>
    </source>
</evidence>
<dbReference type="GO" id="GO:0042555">
    <property type="term" value="C:MCM complex"/>
    <property type="evidence" value="ECO:0007669"/>
    <property type="project" value="TreeGrafter"/>
</dbReference>
<dbReference type="Pfam" id="PF26063">
    <property type="entry name" value="MCMDC2_N"/>
    <property type="match status" value="1"/>
</dbReference>
<dbReference type="GO" id="GO:0017116">
    <property type="term" value="F:single-stranded DNA helicase activity"/>
    <property type="evidence" value="ECO:0007669"/>
    <property type="project" value="TreeGrafter"/>
</dbReference>
<protein>
    <recommendedName>
        <fullName evidence="4">MCMDC2 N-terminal domain-containing protein</fullName>
    </recommendedName>
</protein>
<gene>
    <name evidence="5" type="ORF">K457DRAFT_1870113</name>
</gene>
<evidence type="ECO:0000313" key="6">
    <source>
        <dbReference type="Proteomes" id="UP000078512"/>
    </source>
</evidence>
<evidence type="ECO:0000259" key="4">
    <source>
        <dbReference type="Pfam" id="PF26063"/>
    </source>
</evidence>
<dbReference type="OrthoDB" id="2015372at2759"/>
<feature type="region of interest" description="Disordered" evidence="3">
    <location>
        <begin position="77"/>
        <end position="106"/>
    </location>
</feature>
<dbReference type="GO" id="GO:0006260">
    <property type="term" value="P:DNA replication"/>
    <property type="evidence" value="ECO:0007669"/>
    <property type="project" value="UniProtKB-KW"/>
</dbReference>
<accession>A0A197KEL7</accession>
<sequence length="902" mass="100559">MAALPRNHPFATPASSQCQKQDAHETDSSIADSGYCTTHLDSRVPSLASSSDFSFLSSIQTTTKSLREQFMCPHPSAANARRRHEQRRNHPDRIHPADEHVLPPDPEQLPLQEQIKLYITQHHMMHIRQAISESNTTKVETRGSISRYIIRLTIDPLELLQNCATLGNRLLCDLEAIEPNVHLVCCQLLQQFMNLEDHSLLAEQVRVCLRVKYLPPSFRECHLPLIASTVMFSREDIAQLKSSYSGFVTLSARVTSVSLIEHIIYSQTFLCVNPRCNNKNYLHFTPSSPRHRIIKRAEDGGFMETGTDATLLNIDLTCSHCDLEMPESVLDRVYISTVDLMGVGNTCESLQAASSAESDIDLCSHPIEQQKVTVECLGAHQADGCFVNQMELLLQDDLADSAKLGQHIQLIGRVYRAFPEKNQETYLHGIQMDVNNLIHLPNRRDHETLSETITAIVTSNMSPWNTSQAIVDLLDGIVPLSIYRKLKLALLLSAVSVAPSDSRNQVVEKETTSIRRSIHVLVVMNGRDTIVPALMASMAALKSYIFWDHGEETIRKELYSLRQPKKSSTGEIRGSEMSTAKDGIVLFELDQLDKKAQAQIIPVLTTVDGSDIGIQRDNLSQQLDLICCCWATHTSFHLPSKKSKSTDSIFDEDITGPAHRVPLNEKFDIVVGQHELVAVSDVALSVVTHTLRRHMQDDEGDGGPSRQLSREDLTQYVQIASTIQVRLSTDCEQLLRAYFQVMRKKASGSDINSLSSLSTMSTLLNVASCHAKICLRSVANRYDALVSIMIMEETIAARFGTSCLGFAPLLDGKENVTRLYAQSEPIDVMSVQGQDHTASHVPVFDSSFEMDEDMDDFSTVVTAAAVDTDVPMNLQETRDQVMEAMYAHLTRVISEYADSVDV</sequence>
<evidence type="ECO:0000313" key="5">
    <source>
        <dbReference type="EMBL" id="OAQ35960.1"/>
    </source>
</evidence>
<dbReference type="PANTHER" id="PTHR11630:SF66">
    <property type="entry name" value="DNA REPLICATION LICENSING FACTOR MCM4"/>
    <property type="match status" value="1"/>
</dbReference>
<feature type="compositionally biased region" description="Basic and acidic residues" evidence="3">
    <location>
        <begin position="88"/>
        <end position="102"/>
    </location>
</feature>
<evidence type="ECO:0000256" key="1">
    <source>
        <dbReference type="ARBA" id="ARBA00008010"/>
    </source>
</evidence>
<feature type="region of interest" description="Disordered" evidence="3">
    <location>
        <begin position="1"/>
        <end position="30"/>
    </location>
</feature>
<comment type="similarity">
    <text evidence="1">Belongs to the MCM family.</text>
</comment>
<organism evidence="5 6">
    <name type="scientific">Linnemannia elongata AG-77</name>
    <dbReference type="NCBI Taxonomy" id="1314771"/>
    <lineage>
        <taxon>Eukaryota</taxon>
        <taxon>Fungi</taxon>
        <taxon>Fungi incertae sedis</taxon>
        <taxon>Mucoromycota</taxon>
        <taxon>Mortierellomycotina</taxon>
        <taxon>Mortierellomycetes</taxon>
        <taxon>Mortierellales</taxon>
        <taxon>Mortierellaceae</taxon>
        <taxon>Linnemannia</taxon>
    </lineage>
</organism>
<dbReference type="STRING" id="1314771.A0A197KEL7"/>
<evidence type="ECO:0000256" key="2">
    <source>
        <dbReference type="ARBA" id="ARBA00022705"/>
    </source>
</evidence>
<keyword evidence="6" id="KW-1185">Reference proteome</keyword>
<feature type="domain" description="MCMDC2 N-terminal" evidence="4">
    <location>
        <begin position="111"/>
        <end position="213"/>
    </location>
</feature>
<name>A0A197KEL7_9FUNG</name>
<dbReference type="Gene3D" id="3.40.50.300">
    <property type="entry name" value="P-loop containing nucleotide triphosphate hydrolases"/>
    <property type="match status" value="1"/>
</dbReference>
<reference evidence="5 6" key="1">
    <citation type="submission" date="2016-05" db="EMBL/GenBank/DDBJ databases">
        <title>Genome sequencing reveals origins of a unique bacterial endosymbiosis in the earliest lineages of terrestrial Fungi.</title>
        <authorList>
            <consortium name="DOE Joint Genome Institute"/>
            <person name="Uehling J."/>
            <person name="Gryganskyi A."/>
            <person name="Hameed K."/>
            <person name="Tschaplinski T."/>
            <person name="Misztal P."/>
            <person name="Wu S."/>
            <person name="Desiro A."/>
            <person name="Vande Pol N."/>
            <person name="Du Z.-Y."/>
            <person name="Zienkiewicz A."/>
            <person name="Zienkiewicz K."/>
            <person name="Morin E."/>
            <person name="Tisserant E."/>
            <person name="Splivallo R."/>
            <person name="Hainaut M."/>
            <person name="Henrissat B."/>
            <person name="Ohm R."/>
            <person name="Kuo A."/>
            <person name="Yan J."/>
            <person name="Lipzen A."/>
            <person name="Nolan M."/>
            <person name="Labutti K."/>
            <person name="Barry K."/>
            <person name="Goldstein A."/>
            <person name="Labbe J."/>
            <person name="Schadt C."/>
            <person name="Tuskan G."/>
            <person name="Grigoriev I."/>
            <person name="Martin F."/>
            <person name="Vilgalys R."/>
            <person name="Bonito G."/>
        </authorList>
    </citation>
    <scope>NUCLEOTIDE SEQUENCE [LARGE SCALE GENOMIC DNA]</scope>
    <source>
        <strain evidence="5 6">AG-77</strain>
    </source>
</reference>
<dbReference type="Proteomes" id="UP000078512">
    <property type="component" value="Unassembled WGS sequence"/>
</dbReference>
<keyword evidence="2" id="KW-0235">DNA replication</keyword>
<dbReference type="GO" id="GO:0003697">
    <property type="term" value="F:single-stranded DNA binding"/>
    <property type="evidence" value="ECO:0007669"/>
    <property type="project" value="TreeGrafter"/>
</dbReference>
<dbReference type="EMBL" id="KV442013">
    <property type="protein sequence ID" value="OAQ35960.1"/>
    <property type="molecule type" value="Genomic_DNA"/>
</dbReference>
<dbReference type="InterPro" id="IPR058769">
    <property type="entry name" value="MCMDC2_N"/>
</dbReference>
<proteinExistence type="inferred from homology"/>